<evidence type="ECO:0000256" key="1">
    <source>
        <dbReference type="SAM" id="MobiDB-lite"/>
    </source>
</evidence>
<accession>M2R004</accession>
<dbReference type="STRING" id="914234.M2R004"/>
<organism evidence="2 3">
    <name type="scientific">Ceriporiopsis subvermispora (strain B)</name>
    <name type="common">White-rot fungus</name>
    <name type="synonym">Gelatoporia subvermispora</name>
    <dbReference type="NCBI Taxonomy" id="914234"/>
    <lineage>
        <taxon>Eukaryota</taxon>
        <taxon>Fungi</taxon>
        <taxon>Dikarya</taxon>
        <taxon>Basidiomycota</taxon>
        <taxon>Agaricomycotina</taxon>
        <taxon>Agaricomycetes</taxon>
        <taxon>Polyporales</taxon>
        <taxon>Gelatoporiaceae</taxon>
        <taxon>Gelatoporia</taxon>
    </lineage>
</organism>
<name>M2R004_CERS8</name>
<feature type="region of interest" description="Disordered" evidence="1">
    <location>
        <begin position="256"/>
        <end position="275"/>
    </location>
</feature>
<sequence>MSSLRIIGTFAYGQHTPLTQRTCDMPLGPSSSTGQPANTTTDTPAATVASDERSSETSTPSSIEIDTSDFVSVSADSDAAIDEGGDTTIAVQALETARTENSESSDNEQETLLQDSASLETPEISGRTSTGASHSGSALPPPQVFEGILHNLRITLRQQTQYRATFAPSDGDVVEPTVALYCPIEGGTVYIDEAVQELSRLVDADLVTVDAAQLVAEECEQFVEGGFLSFATLANKFDYHQIEPELDADIIQRDGDEQFPESGEPESEQKDLDTVNADESNPVANTLTDVHRLNSFFTAIINAVVSKRSASMGSQGRPMIVYVRDFQTVAPSSPAWYPDLLSAVQRHRRDPVKKTKTPTLRPTTIVLKNLQ</sequence>
<proteinExistence type="predicted"/>
<protein>
    <submittedName>
        <fullName evidence="2">Uncharacterized protein</fullName>
    </submittedName>
</protein>
<evidence type="ECO:0000313" key="3">
    <source>
        <dbReference type="Proteomes" id="UP000016930"/>
    </source>
</evidence>
<dbReference type="EMBL" id="KB445817">
    <property type="protein sequence ID" value="EMD31582.1"/>
    <property type="molecule type" value="Genomic_DNA"/>
</dbReference>
<feature type="compositionally biased region" description="Polar residues" evidence="1">
    <location>
        <begin position="126"/>
        <end position="136"/>
    </location>
</feature>
<feature type="compositionally biased region" description="Polar residues" evidence="1">
    <location>
        <begin position="110"/>
        <end position="119"/>
    </location>
</feature>
<dbReference type="HOGENOM" id="CLU_745958_0_0_1"/>
<dbReference type="Proteomes" id="UP000016930">
    <property type="component" value="Unassembled WGS sequence"/>
</dbReference>
<evidence type="ECO:0000313" key="2">
    <source>
        <dbReference type="EMBL" id="EMD31582.1"/>
    </source>
</evidence>
<feature type="compositionally biased region" description="Low complexity" evidence="1">
    <location>
        <begin position="37"/>
        <end position="49"/>
    </location>
</feature>
<feature type="compositionally biased region" description="Acidic residues" evidence="1">
    <location>
        <begin position="257"/>
        <end position="266"/>
    </location>
</feature>
<keyword evidence="3" id="KW-1185">Reference proteome</keyword>
<feature type="region of interest" description="Disordered" evidence="1">
    <location>
        <begin position="96"/>
        <end position="140"/>
    </location>
</feature>
<dbReference type="AlphaFoldDB" id="M2R004"/>
<feature type="compositionally biased region" description="Low complexity" evidence="1">
    <location>
        <begin position="56"/>
        <end position="70"/>
    </location>
</feature>
<dbReference type="OrthoDB" id="39734at2759"/>
<reference evidence="2 3" key="1">
    <citation type="journal article" date="2012" name="Proc. Natl. Acad. Sci. U.S.A.">
        <title>Comparative genomics of Ceriporiopsis subvermispora and Phanerochaete chrysosporium provide insight into selective ligninolysis.</title>
        <authorList>
            <person name="Fernandez-Fueyo E."/>
            <person name="Ruiz-Duenas F.J."/>
            <person name="Ferreira P."/>
            <person name="Floudas D."/>
            <person name="Hibbett D.S."/>
            <person name="Canessa P."/>
            <person name="Larrondo L.F."/>
            <person name="James T.Y."/>
            <person name="Seelenfreund D."/>
            <person name="Lobos S."/>
            <person name="Polanco R."/>
            <person name="Tello M."/>
            <person name="Honda Y."/>
            <person name="Watanabe T."/>
            <person name="Watanabe T."/>
            <person name="Ryu J.S."/>
            <person name="Kubicek C.P."/>
            <person name="Schmoll M."/>
            <person name="Gaskell J."/>
            <person name="Hammel K.E."/>
            <person name="St John F.J."/>
            <person name="Vanden Wymelenberg A."/>
            <person name="Sabat G."/>
            <person name="Splinter BonDurant S."/>
            <person name="Syed K."/>
            <person name="Yadav J.S."/>
            <person name="Doddapaneni H."/>
            <person name="Subramanian V."/>
            <person name="Lavin J.L."/>
            <person name="Oguiza J.A."/>
            <person name="Perez G."/>
            <person name="Pisabarro A.G."/>
            <person name="Ramirez L."/>
            <person name="Santoyo F."/>
            <person name="Master E."/>
            <person name="Coutinho P.M."/>
            <person name="Henrissat B."/>
            <person name="Lombard V."/>
            <person name="Magnuson J.K."/>
            <person name="Kuees U."/>
            <person name="Hori C."/>
            <person name="Igarashi K."/>
            <person name="Samejima M."/>
            <person name="Held B.W."/>
            <person name="Barry K.W."/>
            <person name="LaButti K.M."/>
            <person name="Lapidus A."/>
            <person name="Lindquist E.A."/>
            <person name="Lucas S.M."/>
            <person name="Riley R."/>
            <person name="Salamov A.A."/>
            <person name="Hoffmeister D."/>
            <person name="Schwenk D."/>
            <person name="Hadar Y."/>
            <person name="Yarden O."/>
            <person name="de Vries R.P."/>
            <person name="Wiebenga A."/>
            <person name="Stenlid J."/>
            <person name="Eastwood D."/>
            <person name="Grigoriev I.V."/>
            <person name="Berka R.M."/>
            <person name="Blanchette R.A."/>
            <person name="Kersten P."/>
            <person name="Martinez A.T."/>
            <person name="Vicuna R."/>
            <person name="Cullen D."/>
        </authorList>
    </citation>
    <scope>NUCLEOTIDE SEQUENCE [LARGE SCALE GENOMIC DNA]</scope>
    <source>
        <strain evidence="2 3">B</strain>
    </source>
</reference>
<gene>
    <name evidence="2" type="ORF">CERSUDRAFT_78034</name>
</gene>
<feature type="region of interest" description="Disordered" evidence="1">
    <location>
        <begin position="19"/>
        <end position="70"/>
    </location>
</feature>